<dbReference type="Pfam" id="PF00787">
    <property type="entry name" value="PX"/>
    <property type="match status" value="1"/>
</dbReference>
<dbReference type="InterPro" id="IPR035892">
    <property type="entry name" value="C2_domain_sf"/>
</dbReference>
<dbReference type="InterPro" id="IPR015433">
    <property type="entry name" value="PI3/4_kinase"/>
</dbReference>
<dbReference type="GO" id="GO:0005524">
    <property type="term" value="F:ATP binding"/>
    <property type="evidence" value="ECO:0007669"/>
    <property type="project" value="UniProtKB-KW"/>
</dbReference>
<dbReference type="SUPFAM" id="SSF56112">
    <property type="entry name" value="Protein kinase-like (PK-like)"/>
    <property type="match status" value="1"/>
</dbReference>
<dbReference type="AlphaFoldDB" id="A0A914WQ61"/>
<dbReference type="WBParaSite" id="PSAMB.scaffold4848size13351.g25316.t1">
    <property type="protein sequence ID" value="PSAMB.scaffold4848size13351.g25316.t1"/>
    <property type="gene ID" value="PSAMB.scaffold4848size13351.g25316"/>
</dbReference>
<keyword evidence="13" id="KW-1185">Reference proteome</keyword>
<dbReference type="InterPro" id="IPR016024">
    <property type="entry name" value="ARM-type_fold"/>
</dbReference>
<dbReference type="CDD" id="cd04012">
    <property type="entry name" value="C2A_PI3K_class_II"/>
    <property type="match status" value="1"/>
</dbReference>
<dbReference type="GO" id="GO:0035091">
    <property type="term" value="F:phosphatidylinositol binding"/>
    <property type="evidence" value="ECO:0007669"/>
    <property type="project" value="InterPro"/>
</dbReference>
<evidence type="ECO:0000259" key="12">
    <source>
        <dbReference type="PROSITE" id="PS51547"/>
    </source>
</evidence>
<dbReference type="Proteomes" id="UP000887566">
    <property type="component" value="Unplaced"/>
</dbReference>
<feature type="domain" description="PI3K/PI4K catalytic" evidence="10">
    <location>
        <begin position="484"/>
        <end position="756"/>
    </location>
</feature>
<dbReference type="SMART" id="SM00312">
    <property type="entry name" value="PX"/>
    <property type="match status" value="1"/>
</dbReference>
<evidence type="ECO:0000256" key="7">
    <source>
        <dbReference type="PROSITE-ProRule" id="PRU00880"/>
    </source>
</evidence>
<comment type="catalytic activity">
    <reaction evidence="1">
        <text>a 1,2-diacyl-sn-glycero-3-phospho-(1D-myo-inositol) + ATP = a 1,2-diacyl-sn-glycero-3-phospho-(1D-myo-inositol-3-phosphate) + ADP + H(+)</text>
        <dbReference type="Rhea" id="RHEA:12709"/>
        <dbReference type="ChEBI" id="CHEBI:15378"/>
        <dbReference type="ChEBI" id="CHEBI:30616"/>
        <dbReference type="ChEBI" id="CHEBI:57880"/>
        <dbReference type="ChEBI" id="CHEBI:58088"/>
        <dbReference type="ChEBI" id="CHEBI:456216"/>
        <dbReference type="EC" id="2.7.1.137"/>
    </reaction>
</comment>
<dbReference type="PROSITE" id="PS51545">
    <property type="entry name" value="PIK_HELICAL"/>
    <property type="match status" value="1"/>
</dbReference>
<evidence type="ECO:0000259" key="9">
    <source>
        <dbReference type="PROSITE" id="PS50195"/>
    </source>
</evidence>
<dbReference type="PROSITE" id="PS00916">
    <property type="entry name" value="PI3_4_KINASE_2"/>
    <property type="match status" value="1"/>
</dbReference>
<dbReference type="GO" id="GO:0048015">
    <property type="term" value="P:phosphatidylinositol-mediated signaling"/>
    <property type="evidence" value="ECO:0007669"/>
    <property type="project" value="TreeGrafter"/>
</dbReference>
<protein>
    <recommendedName>
        <fullName evidence="2">phosphatidylinositol 3-kinase</fullName>
        <ecNumber evidence="2">2.7.1.137</ecNumber>
    </recommendedName>
</protein>
<evidence type="ECO:0000256" key="1">
    <source>
        <dbReference type="ARBA" id="ARBA00001498"/>
    </source>
</evidence>
<dbReference type="Pfam" id="PF00613">
    <property type="entry name" value="PI3Ka"/>
    <property type="match status" value="1"/>
</dbReference>
<dbReference type="InterPro" id="IPR000008">
    <property type="entry name" value="C2_dom"/>
</dbReference>
<dbReference type="GO" id="GO:0005942">
    <property type="term" value="C:phosphatidylinositol 3-kinase complex"/>
    <property type="evidence" value="ECO:0007669"/>
    <property type="project" value="TreeGrafter"/>
</dbReference>
<dbReference type="InterPro" id="IPR036871">
    <property type="entry name" value="PX_dom_sf"/>
</dbReference>
<dbReference type="InterPro" id="IPR042236">
    <property type="entry name" value="PI3K_accessory_sf"/>
</dbReference>
<keyword evidence="4" id="KW-0547">Nucleotide-binding</keyword>
<dbReference type="GO" id="GO:0005737">
    <property type="term" value="C:cytoplasm"/>
    <property type="evidence" value="ECO:0007669"/>
    <property type="project" value="TreeGrafter"/>
</dbReference>
<dbReference type="InterPro" id="IPR018936">
    <property type="entry name" value="PI3/4_kinase_CS"/>
</dbReference>
<dbReference type="InterPro" id="IPR000403">
    <property type="entry name" value="PI3/4_kinase_cat_dom"/>
</dbReference>
<evidence type="ECO:0000259" key="10">
    <source>
        <dbReference type="PROSITE" id="PS50290"/>
    </source>
</evidence>
<dbReference type="Pfam" id="PF00168">
    <property type="entry name" value="C2"/>
    <property type="match status" value="1"/>
</dbReference>
<evidence type="ECO:0000259" key="8">
    <source>
        <dbReference type="PROSITE" id="PS50004"/>
    </source>
</evidence>
<dbReference type="EC" id="2.7.1.137" evidence="2"/>
<dbReference type="Gene3D" id="2.60.40.150">
    <property type="entry name" value="C2 domain"/>
    <property type="match status" value="2"/>
</dbReference>
<feature type="domain" description="C2" evidence="8">
    <location>
        <begin position="932"/>
        <end position="1059"/>
    </location>
</feature>
<keyword evidence="5" id="KW-0418">Kinase</keyword>
<evidence type="ECO:0000256" key="3">
    <source>
        <dbReference type="ARBA" id="ARBA00022679"/>
    </source>
</evidence>
<dbReference type="InterPro" id="IPR011009">
    <property type="entry name" value="Kinase-like_dom_sf"/>
</dbReference>
<dbReference type="PANTHER" id="PTHR10048:SF14">
    <property type="entry name" value="LD28067P"/>
    <property type="match status" value="1"/>
</dbReference>
<name>A0A914WQ61_9BILA</name>
<dbReference type="GO" id="GO:0035005">
    <property type="term" value="F:1-phosphatidylinositol-4-phosphate 3-kinase activity"/>
    <property type="evidence" value="ECO:0007669"/>
    <property type="project" value="TreeGrafter"/>
</dbReference>
<dbReference type="Gene3D" id="1.25.40.70">
    <property type="entry name" value="Phosphatidylinositol 3-kinase, accessory domain (PIK)"/>
    <property type="match status" value="1"/>
</dbReference>
<dbReference type="Pfam" id="PF00454">
    <property type="entry name" value="PI3_PI4_kinase"/>
    <property type="match status" value="1"/>
</dbReference>
<reference evidence="14" key="1">
    <citation type="submission" date="2022-11" db="UniProtKB">
        <authorList>
            <consortium name="WormBaseParasite"/>
        </authorList>
    </citation>
    <scope>IDENTIFICATION</scope>
</reference>
<dbReference type="SMART" id="SM00146">
    <property type="entry name" value="PI3Kc"/>
    <property type="match status" value="1"/>
</dbReference>
<evidence type="ECO:0000259" key="11">
    <source>
        <dbReference type="PROSITE" id="PS51545"/>
    </source>
</evidence>
<dbReference type="SUPFAM" id="SSF64268">
    <property type="entry name" value="PX domain"/>
    <property type="match status" value="1"/>
</dbReference>
<keyword evidence="6" id="KW-0067">ATP-binding</keyword>
<dbReference type="FunFam" id="1.10.1070.11:FF:000001">
    <property type="entry name" value="Phosphatidylinositol 4,5-bisphosphate 3-kinase catalytic subunit"/>
    <property type="match status" value="1"/>
</dbReference>
<dbReference type="InterPro" id="IPR001683">
    <property type="entry name" value="PX_dom"/>
</dbReference>
<organism evidence="13 14">
    <name type="scientific">Plectus sambesii</name>
    <dbReference type="NCBI Taxonomy" id="2011161"/>
    <lineage>
        <taxon>Eukaryota</taxon>
        <taxon>Metazoa</taxon>
        <taxon>Ecdysozoa</taxon>
        <taxon>Nematoda</taxon>
        <taxon>Chromadorea</taxon>
        <taxon>Plectida</taxon>
        <taxon>Plectina</taxon>
        <taxon>Plectoidea</taxon>
        <taxon>Plectidae</taxon>
        <taxon>Plectus</taxon>
    </lineage>
</organism>
<dbReference type="SUPFAM" id="SSF48371">
    <property type="entry name" value="ARM repeat"/>
    <property type="match status" value="1"/>
</dbReference>
<evidence type="ECO:0000256" key="4">
    <source>
        <dbReference type="ARBA" id="ARBA00022741"/>
    </source>
</evidence>
<evidence type="ECO:0000256" key="5">
    <source>
        <dbReference type="ARBA" id="ARBA00022777"/>
    </source>
</evidence>
<feature type="domain" description="PIK helical" evidence="11">
    <location>
        <begin position="237"/>
        <end position="414"/>
    </location>
</feature>
<dbReference type="SMART" id="SM00142">
    <property type="entry name" value="PI3K_C2"/>
    <property type="match status" value="1"/>
</dbReference>
<evidence type="ECO:0000313" key="13">
    <source>
        <dbReference type="Proteomes" id="UP000887566"/>
    </source>
</evidence>
<dbReference type="FunFam" id="3.30.1010.10:FF:000001">
    <property type="entry name" value="Phosphatidylinositol 4-phosphate 3-kinase C2 domain-containing subunit beta"/>
    <property type="match status" value="1"/>
</dbReference>
<dbReference type="SMART" id="SM00145">
    <property type="entry name" value="PI3Ka"/>
    <property type="match status" value="1"/>
</dbReference>
<dbReference type="GO" id="GO:0043491">
    <property type="term" value="P:phosphatidylinositol 3-kinase/protein kinase B signal transduction"/>
    <property type="evidence" value="ECO:0007669"/>
    <property type="project" value="TreeGrafter"/>
</dbReference>
<dbReference type="InterPro" id="IPR036940">
    <property type="entry name" value="PI3/4_kinase_cat_sf"/>
</dbReference>
<dbReference type="SUPFAM" id="SSF49562">
    <property type="entry name" value="C2 domain (Calcium/lipid-binding domain, CaLB)"/>
    <property type="match status" value="2"/>
</dbReference>
<dbReference type="Gene3D" id="3.30.1520.10">
    <property type="entry name" value="Phox-like domain"/>
    <property type="match status" value="1"/>
</dbReference>
<dbReference type="PROSITE" id="PS50195">
    <property type="entry name" value="PX"/>
    <property type="match status" value="1"/>
</dbReference>
<dbReference type="Gene3D" id="3.30.1010.10">
    <property type="entry name" value="Phosphatidylinositol 3-kinase Catalytic Subunit, Chain A, domain 4"/>
    <property type="match status" value="1"/>
</dbReference>
<feature type="domain" description="C2 PI3K-type" evidence="12">
    <location>
        <begin position="56"/>
        <end position="223"/>
    </location>
</feature>
<proteinExistence type="inferred from homology"/>
<comment type="similarity">
    <text evidence="7">Belongs to the PI3/PI4-kinase family.</text>
</comment>
<dbReference type="GO" id="GO:0005886">
    <property type="term" value="C:plasma membrane"/>
    <property type="evidence" value="ECO:0007669"/>
    <property type="project" value="TreeGrafter"/>
</dbReference>
<feature type="domain" description="PX" evidence="9">
    <location>
        <begin position="799"/>
        <end position="915"/>
    </location>
</feature>
<accession>A0A914WQ61</accession>
<dbReference type="Gene3D" id="1.10.1070.11">
    <property type="entry name" value="Phosphatidylinositol 3-/4-kinase, catalytic domain"/>
    <property type="match status" value="1"/>
</dbReference>
<dbReference type="InterPro" id="IPR001263">
    <property type="entry name" value="PI3K_accessory_dom"/>
</dbReference>
<dbReference type="InterPro" id="IPR002420">
    <property type="entry name" value="PI3K-type_C2_dom"/>
</dbReference>
<evidence type="ECO:0000256" key="6">
    <source>
        <dbReference type="ARBA" id="ARBA00022840"/>
    </source>
</evidence>
<evidence type="ECO:0000313" key="14">
    <source>
        <dbReference type="WBParaSite" id="PSAMB.scaffold4848size13351.g25316.t1"/>
    </source>
</evidence>
<dbReference type="SMART" id="SM00239">
    <property type="entry name" value="C2"/>
    <property type="match status" value="1"/>
</dbReference>
<dbReference type="GO" id="GO:0016303">
    <property type="term" value="F:1-phosphatidylinositol-3-kinase activity"/>
    <property type="evidence" value="ECO:0007669"/>
    <property type="project" value="UniProtKB-EC"/>
</dbReference>
<dbReference type="PANTHER" id="PTHR10048">
    <property type="entry name" value="PHOSPHATIDYLINOSITOL KINASE"/>
    <property type="match status" value="1"/>
</dbReference>
<dbReference type="PROSITE" id="PS50004">
    <property type="entry name" value="C2"/>
    <property type="match status" value="1"/>
</dbReference>
<dbReference type="PROSITE" id="PS50290">
    <property type="entry name" value="PI3_4_KINASE_3"/>
    <property type="match status" value="1"/>
</dbReference>
<dbReference type="PROSITE" id="PS51547">
    <property type="entry name" value="C2_PI3K"/>
    <property type="match status" value="1"/>
</dbReference>
<keyword evidence="3" id="KW-0808">Transferase</keyword>
<dbReference type="GO" id="GO:0016477">
    <property type="term" value="P:cell migration"/>
    <property type="evidence" value="ECO:0007669"/>
    <property type="project" value="TreeGrafter"/>
</dbReference>
<evidence type="ECO:0000256" key="2">
    <source>
        <dbReference type="ARBA" id="ARBA00012073"/>
    </source>
</evidence>
<sequence>DDLRREASRVVTKVHRLLTMYSASTAVEFATTPLKKKSGESEGEERARERREIVSMDEKLVVCIESVHNLPEEWKLTYETFTVAAHVMHGAAELCRGWRDPPRKLIADPHLFPYLNLNSWVPFELPLCIAPREARVCFVMYGLLAPIASPSSSNVVSAPIEKQLAWTSVPLFEHDGLLRQNSLLLPFTVSDDTVVQPWGPRPLLTPKCSDPICMITFPSFSYDVFFPDIVLNDNRLSRDFSSLDVETQQYLEDVIEGGVTHSLTPDEKEVLWEKRHYLRSFPEALPLVLASAVGWDWAGLNNIYTLIDDWSPLTPVQAIELLLPHFPDMMVRERAMRWIKAASTDFLFNFLPQLVEALRFETFEHSSLAVLLLDLSANDSRFAFEVYWQLQQRIDHCSQVPYSIRCILLQNELLEVRGDQFKLEVERQHRLLANLDAAAAQVKMSSDGSRLAILQQHLSTLDGDLLATNVRLPLNPSFSAVGVHVDRCNYFNSLTLPLKLAFRGISTECGVLHKVGDDMRQDSLVLQMIRMMNDIWLSAELDLRMVIFRCLPTGLKKGMVELIKDCRTLREIQGATGVFKDEVLKKWLQTQNPSEFNYKVALENFQRSCAGWCVGTYVLGIGDRHNDNILITTKGHVFHIDFGKYLGDWQMAGGFRRDRVPFIFTADMAYVINEGSSQPTEQYQTFVDDCCKAFNLLRKRYSLLVNLMKMMSCSDVPGMTMDAVNFVQDNLMLNLSETEATVQFTRLIEESLMSKFPRWNFLAHTLVQLKNSPFSKFAGDDHPDKLSFVPHLYSEDMDGRIESVNLVRCEKWHTPEKVYMYKVAVRRRGETVASYVYRSYAEFHEFYLKLYRRFPFTPLTPLSKGTNIGRSNVRSVAERRLIDLKIFLESLFSLSNEVAHCDLVYTMFHTILRDSSPESQGGTKVPEDPLQSVGKISGTVSLKLTYSRGVLNVFVGHARKLALLPGSGAPPDAYVKCYLRPDVRRQSKRKTRIVRKTQNPTYNETLTYQLPIEIVERYTLEVTVWHCDSLKENSFLGGVNVPLSRLMGAGTDKRGTKVLDDWWSLARLPRY</sequence>